<evidence type="ECO:0000313" key="4">
    <source>
        <dbReference type="Proteomes" id="UP000184310"/>
    </source>
</evidence>
<feature type="domain" description="SGNH hydrolase-type esterase" evidence="2">
    <location>
        <begin position="79"/>
        <end position="236"/>
    </location>
</feature>
<evidence type="ECO:0000256" key="1">
    <source>
        <dbReference type="SAM" id="Phobius"/>
    </source>
</evidence>
<evidence type="ECO:0000259" key="2">
    <source>
        <dbReference type="Pfam" id="PF13472"/>
    </source>
</evidence>
<feature type="transmembrane region" description="Helical" evidence="1">
    <location>
        <begin position="9"/>
        <end position="29"/>
    </location>
</feature>
<dbReference type="Pfam" id="PF13472">
    <property type="entry name" value="Lipase_GDSL_2"/>
    <property type="match status" value="1"/>
</dbReference>
<dbReference type="InterPro" id="IPR051532">
    <property type="entry name" value="Ester_Hydrolysis_Enzymes"/>
</dbReference>
<proteinExistence type="predicted"/>
<reference evidence="3 4" key="1">
    <citation type="submission" date="2016-11" db="EMBL/GenBank/DDBJ databases">
        <authorList>
            <person name="Jaros S."/>
            <person name="Januszkiewicz K."/>
            <person name="Wedrychowicz H."/>
        </authorList>
    </citation>
    <scope>NUCLEOTIDE SEQUENCE [LARGE SCALE GENOMIC DNA]</scope>
    <source>
        <strain evidence="3 4">DSM 21758</strain>
    </source>
</reference>
<keyword evidence="1" id="KW-0812">Transmembrane</keyword>
<dbReference type="STRING" id="1121302.SAMN02745163_02209"/>
<dbReference type="CDD" id="cd00229">
    <property type="entry name" value="SGNH_hydrolase"/>
    <property type="match status" value="1"/>
</dbReference>
<keyword evidence="1" id="KW-1133">Transmembrane helix</keyword>
<organism evidence="3 4">
    <name type="scientific">Clostridium cavendishii DSM 21758</name>
    <dbReference type="NCBI Taxonomy" id="1121302"/>
    <lineage>
        <taxon>Bacteria</taxon>
        <taxon>Bacillati</taxon>
        <taxon>Bacillota</taxon>
        <taxon>Clostridia</taxon>
        <taxon>Eubacteriales</taxon>
        <taxon>Clostridiaceae</taxon>
        <taxon>Clostridium</taxon>
    </lineage>
</organism>
<dbReference type="InterPro" id="IPR013830">
    <property type="entry name" value="SGNH_hydro"/>
</dbReference>
<dbReference type="Gene3D" id="3.40.50.1110">
    <property type="entry name" value="SGNH hydrolase"/>
    <property type="match status" value="1"/>
</dbReference>
<sequence length="265" mass="30999">MDTKKEKSAVILCFLLLVALVAVIILGNIKNNKENKNIVVKSEDKKVSLQKEDKKVNEKEKKDLYIKLKNKEDISICIIGDSIANSEGVIKQENNWNEKLKKYIENTYNSKVTIEHIINNGGLSERLDLYNKNKKQYDLILLCSGYNDRNAKIEEFGPKYENFLNNIIERNDKTEIFLVVENSLRKFDKVPNEIKKIKEYYELNLIDLREAFADSPKPYKQLTKDNINPNDDGYDLYSTAIFDKIKLNNKENKKIDYKVKDKLYK</sequence>
<dbReference type="RefSeq" id="WP_072987191.1">
    <property type="nucleotide sequence ID" value="NZ_FQZB01000009.1"/>
</dbReference>
<dbReference type="PANTHER" id="PTHR30383">
    <property type="entry name" value="THIOESTERASE 1/PROTEASE 1/LYSOPHOSPHOLIPASE L1"/>
    <property type="match status" value="1"/>
</dbReference>
<accession>A0A1M6KIL1</accession>
<protein>
    <submittedName>
        <fullName evidence="3">Lysophospholipase L1</fullName>
    </submittedName>
</protein>
<dbReference type="OrthoDB" id="8233337at2"/>
<dbReference type="SUPFAM" id="SSF52266">
    <property type="entry name" value="SGNH hydrolase"/>
    <property type="match status" value="1"/>
</dbReference>
<gene>
    <name evidence="3" type="ORF">SAMN02745163_02209</name>
</gene>
<keyword evidence="4" id="KW-1185">Reference proteome</keyword>
<dbReference type="InterPro" id="IPR036514">
    <property type="entry name" value="SGNH_hydro_sf"/>
</dbReference>
<keyword evidence="1" id="KW-0472">Membrane</keyword>
<evidence type="ECO:0000313" key="3">
    <source>
        <dbReference type="EMBL" id="SHJ58798.1"/>
    </source>
</evidence>
<dbReference type="Proteomes" id="UP000184310">
    <property type="component" value="Unassembled WGS sequence"/>
</dbReference>
<dbReference type="EMBL" id="FQZB01000009">
    <property type="protein sequence ID" value="SHJ58798.1"/>
    <property type="molecule type" value="Genomic_DNA"/>
</dbReference>
<name>A0A1M6KIL1_9CLOT</name>
<dbReference type="AlphaFoldDB" id="A0A1M6KIL1"/>